<dbReference type="SUPFAM" id="SSF46894">
    <property type="entry name" value="C-terminal effector domain of the bipartite response regulators"/>
    <property type="match status" value="1"/>
</dbReference>
<dbReference type="InterPro" id="IPR011006">
    <property type="entry name" value="CheY-like_superfamily"/>
</dbReference>
<name>A0A953M370_9BACT</name>
<feature type="modified residue" description="4-aspartylphosphate" evidence="3">
    <location>
        <position position="56"/>
    </location>
</feature>
<reference evidence="6" key="2">
    <citation type="submission" date="2021-08" db="EMBL/GenBank/DDBJ databases">
        <authorList>
            <person name="Dalcin Martins P."/>
        </authorList>
    </citation>
    <scope>NUCLEOTIDE SEQUENCE</scope>
    <source>
        <strain evidence="6">MAG_39</strain>
    </source>
</reference>
<dbReference type="AlphaFoldDB" id="A0A953M370"/>
<dbReference type="InterPro" id="IPR016032">
    <property type="entry name" value="Sig_transdc_resp-reg_C-effctor"/>
</dbReference>
<protein>
    <submittedName>
        <fullName evidence="6">Response regulator transcription factor</fullName>
    </submittedName>
</protein>
<feature type="domain" description="HTH luxR-type" evidence="4">
    <location>
        <begin position="146"/>
        <end position="211"/>
    </location>
</feature>
<accession>A0A953M370</accession>
<dbReference type="InterPro" id="IPR039420">
    <property type="entry name" value="WalR-like"/>
</dbReference>
<dbReference type="EMBL" id="JAIOIV010000136">
    <property type="protein sequence ID" value="MBZ0158137.1"/>
    <property type="molecule type" value="Genomic_DNA"/>
</dbReference>
<evidence type="ECO:0000256" key="3">
    <source>
        <dbReference type="PROSITE-ProRule" id="PRU00169"/>
    </source>
</evidence>
<dbReference type="SUPFAM" id="SSF52172">
    <property type="entry name" value="CheY-like"/>
    <property type="match status" value="1"/>
</dbReference>
<dbReference type="GO" id="GO:0006355">
    <property type="term" value="P:regulation of DNA-templated transcription"/>
    <property type="evidence" value="ECO:0007669"/>
    <property type="project" value="InterPro"/>
</dbReference>
<dbReference type="Proteomes" id="UP000705867">
    <property type="component" value="Unassembled WGS sequence"/>
</dbReference>
<dbReference type="PRINTS" id="PR00038">
    <property type="entry name" value="HTHLUXR"/>
</dbReference>
<gene>
    <name evidence="6" type="ORF">K8I29_18215</name>
</gene>
<dbReference type="Gene3D" id="3.40.50.2300">
    <property type="match status" value="1"/>
</dbReference>
<dbReference type="CDD" id="cd17535">
    <property type="entry name" value="REC_NarL-like"/>
    <property type="match status" value="1"/>
</dbReference>
<dbReference type="CDD" id="cd06170">
    <property type="entry name" value="LuxR_C_like"/>
    <property type="match status" value="1"/>
</dbReference>
<dbReference type="PANTHER" id="PTHR43214">
    <property type="entry name" value="TWO-COMPONENT RESPONSE REGULATOR"/>
    <property type="match status" value="1"/>
</dbReference>
<dbReference type="PROSITE" id="PS50110">
    <property type="entry name" value="RESPONSE_REGULATORY"/>
    <property type="match status" value="1"/>
</dbReference>
<proteinExistence type="predicted"/>
<dbReference type="InterPro" id="IPR000792">
    <property type="entry name" value="Tscrpt_reg_LuxR_C"/>
</dbReference>
<evidence type="ECO:0000313" key="6">
    <source>
        <dbReference type="EMBL" id="MBZ0158137.1"/>
    </source>
</evidence>
<dbReference type="InterPro" id="IPR058245">
    <property type="entry name" value="NreC/VraR/RcsB-like_REC"/>
</dbReference>
<keyword evidence="2" id="KW-0238">DNA-binding</keyword>
<dbReference type="GO" id="GO:0003677">
    <property type="term" value="F:DNA binding"/>
    <property type="evidence" value="ECO:0007669"/>
    <property type="project" value="UniProtKB-KW"/>
</dbReference>
<evidence type="ECO:0000256" key="1">
    <source>
        <dbReference type="ARBA" id="ARBA00022553"/>
    </source>
</evidence>
<reference evidence="6" key="1">
    <citation type="journal article" date="2021" name="bioRxiv">
        <title>Unraveling nitrogen, sulfur and carbon metabolic pathways and microbial community transcriptional responses to substrate deprivation and toxicity stresses in a bioreactor mimicking anoxic brackish coastal sediment conditions.</title>
        <authorList>
            <person name="Martins P.D."/>
            <person name="Echeveste M.J."/>
            <person name="Arshad A."/>
            <person name="Kurth J."/>
            <person name="Ouboter H."/>
            <person name="Jetten M.S.M."/>
            <person name="Welte C.U."/>
        </authorList>
    </citation>
    <scope>NUCLEOTIDE SEQUENCE</scope>
    <source>
        <strain evidence="6">MAG_39</strain>
    </source>
</reference>
<dbReference type="InterPro" id="IPR001789">
    <property type="entry name" value="Sig_transdc_resp-reg_receiver"/>
</dbReference>
<comment type="caution">
    <text evidence="6">The sequence shown here is derived from an EMBL/GenBank/DDBJ whole genome shotgun (WGS) entry which is preliminary data.</text>
</comment>
<dbReference type="SMART" id="SM00448">
    <property type="entry name" value="REC"/>
    <property type="match status" value="1"/>
</dbReference>
<dbReference type="PANTHER" id="PTHR43214:SF43">
    <property type="entry name" value="TWO-COMPONENT RESPONSE REGULATOR"/>
    <property type="match status" value="1"/>
</dbReference>
<feature type="domain" description="Response regulatory" evidence="5">
    <location>
        <begin position="5"/>
        <end position="121"/>
    </location>
</feature>
<evidence type="ECO:0000259" key="4">
    <source>
        <dbReference type="PROSITE" id="PS50043"/>
    </source>
</evidence>
<keyword evidence="1 3" id="KW-0597">Phosphoprotein</keyword>
<evidence type="ECO:0000259" key="5">
    <source>
        <dbReference type="PROSITE" id="PS50110"/>
    </source>
</evidence>
<evidence type="ECO:0000256" key="2">
    <source>
        <dbReference type="ARBA" id="ARBA00023125"/>
    </source>
</evidence>
<dbReference type="Pfam" id="PF00196">
    <property type="entry name" value="GerE"/>
    <property type="match status" value="1"/>
</dbReference>
<sequence>MSKIRILIADDHALVREGIAAFLRFCNDMETVAEASDGIEAVEQFRKYKPDIILMDIAMPRMGGLEATLEIKKLDPAARILILTQYDDKEYISRFLKAGVSGYLLKKAVGSDLVSAIRAVNRGEFYLFSAVATEVVYGYLGKGVVGEDPYEKLSDREKQVLKPLAEGYTHKEIADMLNISVKTVIAHQTNICEKLDIHSRAGLIKFAIQQGIIKIDSMPPF</sequence>
<evidence type="ECO:0000313" key="7">
    <source>
        <dbReference type="Proteomes" id="UP000705867"/>
    </source>
</evidence>
<dbReference type="GO" id="GO:0000160">
    <property type="term" value="P:phosphorelay signal transduction system"/>
    <property type="evidence" value="ECO:0007669"/>
    <property type="project" value="InterPro"/>
</dbReference>
<dbReference type="PROSITE" id="PS50043">
    <property type="entry name" value="HTH_LUXR_2"/>
    <property type="match status" value="1"/>
</dbReference>
<organism evidence="6 7">
    <name type="scientific">Candidatus Nitrobium versatile</name>
    <dbReference type="NCBI Taxonomy" id="2884831"/>
    <lineage>
        <taxon>Bacteria</taxon>
        <taxon>Pseudomonadati</taxon>
        <taxon>Nitrospirota</taxon>
        <taxon>Nitrospiria</taxon>
        <taxon>Nitrospirales</taxon>
        <taxon>Nitrospiraceae</taxon>
        <taxon>Candidatus Nitrobium</taxon>
    </lineage>
</organism>
<dbReference type="Pfam" id="PF00072">
    <property type="entry name" value="Response_reg"/>
    <property type="match status" value="1"/>
</dbReference>
<dbReference type="SMART" id="SM00421">
    <property type="entry name" value="HTH_LUXR"/>
    <property type="match status" value="1"/>
</dbReference>